<dbReference type="SUPFAM" id="SSF51445">
    <property type="entry name" value="(Trans)glycosidases"/>
    <property type="match status" value="1"/>
</dbReference>
<dbReference type="Gene3D" id="2.60.40.10">
    <property type="entry name" value="Immunoglobulins"/>
    <property type="match status" value="3"/>
</dbReference>
<dbReference type="InterPro" id="IPR008979">
    <property type="entry name" value="Galactose-bd-like_sf"/>
</dbReference>
<feature type="domain" description="Glycoside hydrolase family 2 immunoglobulin-like beta-sandwich" evidence="4">
    <location>
        <begin position="162"/>
        <end position="274"/>
    </location>
</feature>
<keyword evidence="3" id="KW-0326">Glycosidase</keyword>
<dbReference type="EMBL" id="CP025299">
    <property type="protein sequence ID" value="AUG28523.1"/>
    <property type="molecule type" value="Genomic_DNA"/>
</dbReference>
<dbReference type="Pfam" id="PF16355">
    <property type="entry name" value="DUF4982"/>
    <property type="match status" value="1"/>
</dbReference>
<dbReference type="Proteomes" id="UP000233276">
    <property type="component" value="Chromosome"/>
</dbReference>
<gene>
    <name evidence="9" type="ORF">CXR34_02965</name>
</gene>
<dbReference type="Pfam" id="PF00703">
    <property type="entry name" value="Glyco_hydro_2"/>
    <property type="match status" value="1"/>
</dbReference>
<dbReference type="RefSeq" id="WP_101305502.1">
    <property type="nucleotide sequence ID" value="NZ_CP025299.1"/>
</dbReference>
<accession>A0A2K9DV37</accession>
<proteinExistence type="inferred from homology"/>
<dbReference type="PANTHER" id="PTHR42732:SF1">
    <property type="entry name" value="BETA-MANNOSIDASE"/>
    <property type="match status" value="1"/>
</dbReference>
<dbReference type="AlphaFoldDB" id="A0A2K9DV37"/>
<dbReference type="PANTHER" id="PTHR42732">
    <property type="entry name" value="BETA-GALACTOSIDASE"/>
    <property type="match status" value="1"/>
</dbReference>
<dbReference type="Gene3D" id="3.20.20.80">
    <property type="entry name" value="Glycosidases"/>
    <property type="match status" value="1"/>
</dbReference>
<name>A0A2K9DV37_9MICO</name>
<dbReference type="GO" id="GO:0005975">
    <property type="term" value="P:carbohydrate metabolic process"/>
    <property type="evidence" value="ECO:0007669"/>
    <property type="project" value="InterPro"/>
</dbReference>
<dbReference type="SUPFAM" id="SSF49785">
    <property type="entry name" value="Galactose-binding domain-like"/>
    <property type="match status" value="1"/>
</dbReference>
<evidence type="ECO:0000256" key="3">
    <source>
        <dbReference type="ARBA" id="ARBA00023295"/>
    </source>
</evidence>
<feature type="domain" description="Glycoside hydrolase family 2" evidence="8">
    <location>
        <begin position="714"/>
        <end position="818"/>
    </location>
</feature>
<sequence>MIRLPFHQGWTVAPKLAAFESREAATAPVPVAIPHDALRDLPRGADNDGGVHTGYIPGGVFVYARSFEVPAAWEHKSVTIEFEGVYRDAVVYVNGDFAAHQPDGYAAFTVAVDAFLRFGRTNTITVEARAHRDSRWYTGAGIYRPVHLVVADPVHLSLDGTTVTTPDIDAERAVVEVATRVANLTRHTRTLRLRWELVDPRGGTVAATHAPVTVLPGASAVARARLIVERPALWGPDDPALHEVRMTLADEAAEEEVESGGAVLDEDAVRFGIRRLQLDPQHGLRINGVVVDLRGACVHHDNGALGAITHPDAEDRRVRLLKDAGFNAIRSAHNPASRALLDACDRHGMLVMDELSDVWTRAKTGFDASVGFDGRWSASVAALVAKDRNRPSVILYSIGNEILELATPHGATWSRRIAEEFRRLDPTRYVTNGINGVIANMERLPEILGEIAATDPNTMMAGLGAQMAAANASELITRSTEESAAVLDVVGFNYGDVRYELDAELFPDRIIVGSETFPDRIAHLWEQVRRLPHVIGDFTWTGWDYVGEAGIGRVEYTDVDGYRSTGTAGPYPYLLAQCGDIDLTGRRTPASFYREIAFGLRRAPAIAVHRPAHHGRPVEKTPWSWDDVVSSWSWAVEAGAPVTVDVYADAEEVELRLVDADGDRLIGRAPVGDPRPLIARFETHYRPGRLVAIAWRGGAEVGRTDLVTAGALALRVRAEQDAVDADGGLAHLVIELADAAEASADTGADGAVVCDRDTEVTVQVTGAGELAALGSSRARTTESFAGPSRRTHDGRALAVVRATGEGEITVTVSAEGYAPVVRRLVAQSR</sequence>
<dbReference type="InterPro" id="IPR036156">
    <property type="entry name" value="Beta-gal/glucu_dom_sf"/>
</dbReference>
<evidence type="ECO:0000256" key="1">
    <source>
        <dbReference type="ARBA" id="ARBA00007401"/>
    </source>
</evidence>
<feature type="domain" description="Glycosyl hydrolases family 2 sugar binding" evidence="6">
    <location>
        <begin position="61"/>
        <end position="149"/>
    </location>
</feature>
<feature type="domain" description="DUF4982" evidence="7">
    <location>
        <begin position="639"/>
        <end position="701"/>
    </location>
</feature>
<protein>
    <submittedName>
        <fullName evidence="9">Glycoside hydrolase family 2</fullName>
    </submittedName>
</protein>
<dbReference type="InterPro" id="IPR006103">
    <property type="entry name" value="Glyco_hydro_2_cat"/>
</dbReference>
<evidence type="ECO:0000256" key="2">
    <source>
        <dbReference type="ARBA" id="ARBA00022801"/>
    </source>
</evidence>
<dbReference type="Pfam" id="PF02837">
    <property type="entry name" value="Glyco_hydro_2_N"/>
    <property type="match status" value="1"/>
</dbReference>
<evidence type="ECO:0000313" key="10">
    <source>
        <dbReference type="Proteomes" id="UP000233276"/>
    </source>
</evidence>
<dbReference type="KEGG" id="mhos:CXR34_02965"/>
<organism evidence="9 10">
    <name type="scientific">Microbacterium hominis</name>
    <dbReference type="NCBI Taxonomy" id="162426"/>
    <lineage>
        <taxon>Bacteria</taxon>
        <taxon>Bacillati</taxon>
        <taxon>Actinomycetota</taxon>
        <taxon>Actinomycetes</taxon>
        <taxon>Micrococcales</taxon>
        <taxon>Microbacteriaceae</taxon>
        <taxon>Microbacterium</taxon>
    </lineage>
</organism>
<dbReference type="InterPro" id="IPR013783">
    <property type="entry name" value="Ig-like_fold"/>
</dbReference>
<dbReference type="InterPro" id="IPR032311">
    <property type="entry name" value="DUF4982"/>
</dbReference>
<dbReference type="Pfam" id="PF02836">
    <property type="entry name" value="Glyco_hydro_2_C"/>
    <property type="match status" value="1"/>
</dbReference>
<dbReference type="InterPro" id="IPR006101">
    <property type="entry name" value="Glyco_hydro_2"/>
</dbReference>
<comment type="similarity">
    <text evidence="1">Belongs to the glycosyl hydrolase 2 family.</text>
</comment>
<keyword evidence="2 9" id="KW-0378">Hydrolase</keyword>
<dbReference type="InterPro" id="IPR040605">
    <property type="entry name" value="Glyco_hydro2_dom5"/>
</dbReference>
<dbReference type="PRINTS" id="PR00132">
    <property type="entry name" value="GLHYDRLASE2"/>
</dbReference>
<dbReference type="InterPro" id="IPR006102">
    <property type="entry name" value="Ig-like_GH2"/>
</dbReference>
<dbReference type="InterPro" id="IPR006104">
    <property type="entry name" value="Glyco_hydro_2_N"/>
</dbReference>
<evidence type="ECO:0000259" key="7">
    <source>
        <dbReference type="Pfam" id="PF16355"/>
    </source>
</evidence>
<evidence type="ECO:0000259" key="6">
    <source>
        <dbReference type="Pfam" id="PF02837"/>
    </source>
</evidence>
<dbReference type="GO" id="GO:0004553">
    <property type="term" value="F:hydrolase activity, hydrolyzing O-glycosyl compounds"/>
    <property type="evidence" value="ECO:0007669"/>
    <property type="project" value="InterPro"/>
</dbReference>
<evidence type="ECO:0000313" key="9">
    <source>
        <dbReference type="EMBL" id="AUG28523.1"/>
    </source>
</evidence>
<evidence type="ECO:0000259" key="5">
    <source>
        <dbReference type="Pfam" id="PF02836"/>
    </source>
</evidence>
<dbReference type="InterPro" id="IPR051913">
    <property type="entry name" value="GH2_Domain-Containing"/>
</dbReference>
<evidence type="ECO:0000259" key="4">
    <source>
        <dbReference type="Pfam" id="PF00703"/>
    </source>
</evidence>
<evidence type="ECO:0000259" key="8">
    <source>
        <dbReference type="Pfam" id="PF18565"/>
    </source>
</evidence>
<dbReference type="SUPFAM" id="SSF49303">
    <property type="entry name" value="beta-Galactosidase/glucuronidase domain"/>
    <property type="match status" value="1"/>
</dbReference>
<feature type="domain" description="Glycoside hydrolase family 2 catalytic" evidence="5">
    <location>
        <begin position="284"/>
        <end position="432"/>
    </location>
</feature>
<dbReference type="Pfam" id="PF18565">
    <property type="entry name" value="Glyco_hydro2_C5"/>
    <property type="match status" value="1"/>
</dbReference>
<dbReference type="Gene3D" id="2.60.120.260">
    <property type="entry name" value="Galactose-binding domain-like"/>
    <property type="match status" value="1"/>
</dbReference>
<dbReference type="InterPro" id="IPR017853">
    <property type="entry name" value="GH"/>
</dbReference>
<reference evidence="9 10" key="1">
    <citation type="submission" date="2017-12" db="EMBL/GenBank/DDBJ databases">
        <title>Isolation and characterization of estrogens degradatiion strain Microbacterium hominis SJTG1.</title>
        <authorList>
            <person name="Xiong W."/>
            <person name="Yin C."/>
            <person name="Zheng D."/>
            <person name="Liang R."/>
        </authorList>
    </citation>
    <scope>NUCLEOTIDE SEQUENCE [LARGE SCALE GENOMIC DNA]</scope>
    <source>
        <strain evidence="9 10">SJTG1</strain>
    </source>
</reference>